<dbReference type="OrthoDB" id="264328at2"/>
<feature type="compositionally biased region" description="Polar residues" evidence="1">
    <location>
        <begin position="199"/>
        <end position="209"/>
    </location>
</feature>
<protein>
    <submittedName>
        <fullName evidence="2">Uncharacterized protein</fullName>
    </submittedName>
</protein>
<feature type="compositionally biased region" description="Acidic residues" evidence="1">
    <location>
        <begin position="128"/>
        <end position="137"/>
    </location>
</feature>
<evidence type="ECO:0000313" key="3">
    <source>
        <dbReference type="Proteomes" id="UP000319383"/>
    </source>
</evidence>
<reference evidence="2 3" key="1">
    <citation type="submission" date="2019-02" db="EMBL/GenBank/DDBJ databases">
        <title>Deep-cultivation of Planctomycetes and their phenomic and genomic characterization uncovers novel biology.</title>
        <authorList>
            <person name="Wiegand S."/>
            <person name="Jogler M."/>
            <person name="Boedeker C."/>
            <person name="Pinto D."/>
            <person name="Vollmers J."/>
            <person name="Rivas-Marin E."/>
            <person name="Kohn T."/>
            <person name="Peeters S.H."/>
            <person name="Heuer A."/>
            <person name="Rast P."/>
            <person name="Oberbeckmann S."/>
            <person name="Bunk B."/>
            <person name="Jeske O."/>
            <person name="Meyerdierks A."/>
            <person name="Storesund J.E."/>
            <person name="Kallscheuer N."/>
            <person name="Luecker S."/>
            <person name="Lage O.M."/>
            <person name="Pohl T."/>
            <person name="Merkel B.J."/>
            <person name="Hornburger P."/>
            <person name="Mueller R.-W."/>
            <person name="Bruemmer F."/>
            <person name="Labrenz M."/>
            <person name="Spormann A.M."/>
            <person name="Op den Camp H."/>
            <person name="Overmann J."/>
            <person name="Amann R."/>
            <person name="Jetten M.S.M."/>
            <person name="Mascher T."/>
            <person name="Medema M.H."/>
            <person name="Devos D.P."/>
            <person name="Kaster A.-K."/>
            <person name="Ovreas L."/>
            <person name="Rohde M."/>
            <person name="Galperin M.Y."/>
            <person name="Jogler C."/>
        </authorList>
    </citation>
    <scope>NUCLEOTIDE SEQUENCE [LARGE SCALE GENOMIC DNA]</scope>
    <source>
        <strain evidence="2 3">Mal52</strain>
    </source>
</reference>
<sequence>MNDPIAPLKTDVPETEELLIDTAQQAVNQCRWVVGECAAKWTKKYAKGRTDADFAALINLSGDQVFQRRRVWESFADVHESYPKLKWSHFYSAINWDDAAECLQWAEETEATVAEMKAWRRAIHGEDLTAEAEEDESAVAYVPSETTAVVDPDEFGGEGSTASEGGNSTRDRKPETATATAAARQKEDTSGEYSPFRQGATTPPATSDQGGDAVGTAVGPPVAQLVKRTTKALQRFETAITPQFVQEFRKLPEQTQSQFIKAVEELNSKVAELL</sequence>
<accession>A0A517ZNL5</accession>
<feature type="region of interest" description="Disordered" evidence="1">
    <location>
        <begin position="128"/>
        <end position="217"/>
    </location>
</feature>
<evidence type="ECO:0000313" key="2">
    <source>
        <dbReference type="EMBL" id="QDU44066.1"/>
    </source>
</evidence>
<evidence type="ECO:0000256" key="1">
    <source>
        <dbReference type="SAM" id="MobiDB-lite"/>
    </source>
</evidence>
<dbReference type="AlphaFoldDB" id="A0A517ZNL5"/>
<dbReference type="Proteomes" id="UP000319383">
    <property type="component" value="Chromosome"/>
</dbReference>
<gene>
    <name evidence="2" type="ORF">Mal52_25440</name>
</gene>
<dbReference type="RefSeq" id="WP_145376386.1">
    <property type="nucleotide sequence ID" value="NZ_CP036270.1"/>
</dbReference>
<name>A0A517ZNL5_9PLAN</name>
<dbReference type="KEGG" id="sdyn:Mal52_25440"/>
<proteinExistence type="predicted"/>
<keyword evidence="3" id="KW-1185">Reference proteome</keyword>
<organism evidence="2 3">
    <name type="scientific">Symmachiella dynata</name>
    <dbReference type="NCBI Taxonomy" id="2527995"/>
    <lineage>
        <taxon>Bacteria</taxon>
        <taxon>Pseudomonadati</taxon>
        <taxon>Planctomycetota</taxon>
        <taxon>Planctomycetia</taxon>
        <taxon>Planctomycetales</taxon>
        <taxon>Planctomycetaceae</taxon>
        <taxon>Symmachiella</taxon>
    </lineage>
</organism>
<dbReference type="EMBL" id="CP036276">
    <property type="protein sequence ID" value="QDU44066.1"/>
    <property type="molecule type" value="Genomic_DNA"/>
</dbReference>